<dbReference type="CDD" id="cd01575">
    <property type="entry name" value="PBP1_GntR"/>
    <property type="match status" value="1"/>
</dbReference>
<dbReference type="SUPFAM" id="SSF53822">
    <property type="entry name" value="Periplasmic binding protein-like I"/>
    <property type="match status" value="1"/>
</dbReference>
<dbReference type="SUPFAM" id="SSF47413">
    <property type="entry name" value="lambda repressor-like DNA-binding domains"/>
    <property type="match status" value="1"/>
</dbReference>
<keyword evidence="7" id="KW-1185">Reference proteome</keyword>
<feature type="region of interest" description="Disordered" evidence="4">
    <location>
        <begin position="311"/>
        <end position="338"/>
    </location>
</feature>
<dbReference type="CDD" id="cd01392">
    <property type="entry name" value="HTH_LacI"/>
    <property type="match status" value="1"/>
</dbReference>
<sequence length="338" mass="36520">MKSQRPQITLDDVATRAGVTTMTISRYFRTPEKVSPATRDKIAAAIDQLGYVADSTAARLAGKTRSLLAVITPSLALPYVPEIIEGVSEVADRADAALMLHETRFDLTLQEQRIEAAISWRPDGIIFIGDTISDRSRRQIAAAQIPFVEAWAQSDHPVGIDVGLSHSDLARDMTLRLIGAGYKTIGFAVRRMGYRVEAERLKGYQQAMTAHGRAPQVFECGDQATSFQSGAQLLTMARAATPAPDALFFAGDLLAAGALFEAQRQGLRVPQDIAICGFGDYPISREIVPSLTTVALPTRALGRRAAHLCLPQAPQPSPPEPCTSSFVERQSARLAPVP</sequence>
<evidence type="ECO:0000259" key="5">
    <source>
        <dbReference type="PROSITE" id="PS50932"/>
    </source>
</evidence>
<proteinExistence type="predicted"/>
<dbReference type="PROSITE" id="PS50932">
    <property type="entry name" value="HTH_LACI_2"/>
    <property type="match status" value="1"/>
</dbReference>
<keyword evidence="3" id="KW-0804">Transcription</keyword>
<evidence type="ECO:0000256" key="3">
    <source>
        <dbReference type="ARBA" id="ARBA00023163"/>
    </source>
</evidence>
<dbReference type="Proteomes" id="UP001553161">
    <property type="component" value="Unassembled WGS sequence"/>
</dbReference>
<evidence type="ECO:0000313" key="7">
    <source>
        <dbReference type="Proteomes" id="UP001553161"/>
    </source>
</evidence>
<gene>
    <name evidence="6" type="ORF">AB0T83_15995</name>
</gene>
<dbReference type="InterPro" id="IPR000843">
    <property type="entry name" value="HTH_LacI"/>
</dbReference>
<dbReference type="PANTHER" id="PTHR30146">
    <property type="entry name" value="LACI-RELATED TRANSCRIPTIONAL REPRESSOR"/>
    <property type="match status" value="1"/>
</dbReference>
<reference evidence="6 7" key="1">
    <citation type="submission" date="2024-07" db="EMBL/GenBank/DDBJ databases">
        <authorList>
            <person name="Kang M."/>
        </authorList>
    </citation>
    <scope>NUCLEOTIDE SEQUENCE [LARGE SCALE GENOMIC DNA]</scope>
    <source>
        <strain evidence="6 7">DFM31</strain>
    </source>
</reference>
<dbReference type="Pfam" id="PF13377">
    <property type="entry name" value="Peripla_BP_3"/>
    <property type="match status" value="1"/>
</dbReference>
<keyword evidence="1" id="KW-0805">Transcription regulation</keyword>
<evidence type="ECO:0000256" key="1">
    <source>
        <dbReference type="ARBA" id="ARBA00023015"/>
    </source>
</evidence>
<dbReference type="GO" id="GO:0003677">
    <property type="term" value="F:DNA binding"/>
    <property type="evidence" value="ECO:0007669"/>
    <property type="project" value="UniProtKB-KW"/>
</dbReference>
<protein>
    <submittedName>
        <fullName evidence="6">LacI family DNA-binding transcriptional regulator</fullName>
    </submittedName>
</protein>
<dbReference type="Gene3D" id="3.40.50.2300">
    <property type="match status" value="2"/>
</dbReference>
<evidence type="ECO:0000313" key="6">
    <source>
        <dbReference type="EMBL" id="MEV8468278.1"/>
    </source>
</evidence>
<feature type="domain" description="HTH lacI-type" evidence="5">
    <location>
        <begin position="8"/>
        <end position="62"/>
    </location>
</feature>
<dbReference type="RefSeq" id="WP_366194232.1">
    <property type="nucleotide sequence ID" value="NZ_JBFBVU010000025.1"/>
</dbReference>
<dbReference type="InterPro" id="IPR010982">
    <property type="entry name" value="Lambda_DNA-bd_dom_sf"/>
</dbReference>
<dbReference type="EMBL" id="JBFBVU010000025">
    <property type="protein sequence ID" value="MEV8468278.1"/>
    <property type="molecule type" value="Genomic_DNA"/>
</dbReference>
<evidence type="ECO:0000256" key="4">
    <source>
        <dbReference type="SAM" id="MobiDB-lite"/>
    </source>
</evidence>
<keyword evidence="2 6" id="KW-0238">DNA-binding</keyword>
<organism evidence="6 7">
    <name type="scientific">Meridianimarinicoccus marinus</name>
    <dbReference type="NCBI Taxonomy" id="3231483"/>
    <lineage>
        <taxon>Bacteria</taxon>
        <taxon>Pseudomonadati</taxon>
        <taxon>Pseudomonadota</taxon>
        <taxon>Alphaproteobacteria</taxon>
        <taxon>Rhodobacterales</taxon>
        <taxon>Paracoccaceae</taxon>
        <taxon>Meridianimarinicoccus</taxon>
    </lineage>
</organism>
<dbReference type="Pfam" id="PF00356">
    <property type="entry name" value="LacI"/>
    <property type="match status" value="1"/>
</dbReference>
<dbReference type="Gene3D" id="1.10.260.40">
    <property type="entry name" value="lambda repressor-like DNA-binding domains"/>
    <property type="match status" value="1"/>
</dbReference>
<dbReference type="InterPro" id="IPR046335">
    <property type="entry name" value="LacI/GalR-like_sensor"/>
</dbReference>
<dbReference type="InterPro" id="IPR028082">
    <property type="entry name" value="Peripla_BP_I"/>
</dbReference>
<evidence type="ECO:0000256" key="2">
    <source>
        <dbReference type="ARBA" id="ARBA00023125"/>
    </source>
</evidence>
<accession>A0ABV3L9U4</accession>
<name>A0ABV3L9U4_9RHOB</name>
<comment type="caution">
    <text evidence="6">The sequence shown here is derived from an EMBL/GenBank/DDBJ whole genome shotgun (WGS) entry which is preliminary data.</text>
</comment>
<dbReference type="SMART" id="SM00354">
    <property type="entry name" value="HTH_LACI"/>
    <property type="match status" value="1"/>
</dbReference>
<dbReference type="PANTHER" id="PTHR30146:SF33">
    <property type="entry name" value="TRANSCRIPTIONAL REGULATOR"/>
    <property type="match status" value="1"/>
</dbReference>